<name>A0A8B8DF36_CRAVI</name>
<dbReference type="PRINTS" id="PR00254">
    <property type="entry name" value="NICOTINICR"/>
</dbReference>
<dbReference type="InterPro" id="IPR038050">
    <property type="entry name" value="Neuro_actylchol_rec"/>
</dbReference>
<dbReference type="PROSITE" id="PS00236">
    <property type="entry name" value="NEUROTR_ION_CHANNEL"/>
    <property type="match status" value="1"/>
</dbReference>
<evidence type="ECO:0000256" key="9">
    <source>
        <dbReference type="ARBA" id="ARBA00023170"/>
    </source>
</evidence>
<dbReference type="RefSeq" id="XP_022321601.1">
    <property type="nucleotide sequence ID" value="XM_022465893.1"/>
</dbReference>
<dbReference type="InterPro" id="IPR036734">
    <property type="entry name" value="Neur_chan_lig-bd_sf"/>
</dbReference>
<dbReference type="GO" id="GO:0045211">
    <property type="term" value="C:postsynaptic membrane"/>
    <property type="evidence" value="ECO:0007669"/>
    <property type="project" value="InterPro"/>
</dbReference>
<feature type="domain" description="Neurotransmitter-gated ion-channel ligand-binding" evidence="15">
    <location>
        <begin position="37"/>
        <end position="229"/>
    </location>
</feature>
<evidence type="ECO:0000256" key="8">
    <source>
        <dbReference type="ARBA" id="ARBA00023157"/>
    </source>
</evidence>
<evidence type="ECO:0000313" key="18">
    <source>
        <dbReference type="RefSeq" id="XP_022321601.1"/>
    </source>
</evidence>
<feature type="transmembrane region" description="Helical" evidence="14">
    <location>
        <begin position="291"/>
        <end position="312"/>
    </location>
</feature>
<evidence type="ECO:0000256" key="6">
    <source>
        <dbReference type="ARBA" id="ARBA00023065"/>
    </source>
</evidence>
<comment type="subcellular location">
    <subcellularLocation>
        <location evidence="13">Synaptic cell membrane</location>
        <topology evidence="13">Multi-pass membrane protein</topology>
    </subcellularLocation>
</comment>
<keyword evidence="7 14" id="KW-0472">Membrane</keyword>
<keyword evidence="14" id="KW-0732">Signal</keyword>
<gene>
    <name evidence="19" type="primary">LOC111126318</name>
    <name evidence="18" type="synonym">LOC111123505</name>
</gene>
<evidence type="ECO:0000256" key="3">
    <source>
        <dbReference type="ARBA" id="ARBA00022692"/>
    </source>
</evidence>
<dbReference type="SUPFAM" id="SSF63712">
    <property type="entry name" value="Nicotinic receptor ligand binding domain-like"/>
    <property type="match status" value="1"/>
</dbReference>
<evidence type="ECO:0000256" key="7">
    <source>
        <dbReference type="ARBA" id="ARBA00023136"/>
    </source>
</evidence>
<protein>
    <submittedName>
        <fullName evidence="18 19">Neuronal acetylcholine receptor subunit alpha-3-like</fullName>
    </submittedName>
</protein>
<dbReference type="KEGG" id="cvn:111123505"/>
<keyword evidence="10" id="KW-0325">Glycoprotein</keyword>
<evidence type="ECO:0000256" key="5">
    <source>
        <dbReference type="ARBA" id="ARBA00023018"/>
    </source>
</evidence>
<feature type="domain" description="Neurotransmitter-gated ion-channel transmembrane" evidence="16">
    <location>
        <begin position="236"/>
        <end position="385"/>
    </location>
</feature>
<dbReference type="AlphaFoldDB" id="A0A8B8DF36"/>
<keyword evidence="6 14" id="KW-0406">Ion transport</keyword>
<keyword evidence="4 14" id="KW-1133">Transmembrane helix</keyword>
<evidence type="ECO:0000256" key="14">
    <source>
        <dbReference type="RuleBase" id="RU000687"/>
    </source>
</evidence>
<feature type="transmembrane region" description="Helical" evidence="14">
    <location>
        <begin position="261"/>
        <end position="279"/>
    </location>
</feature>
<dbReference type="FunFam" id="2.70.170.10:FF:000028">
    <property type="entry name" value="AcetylCholine Receptor"/>
    <property type="match status" value="1"/>
</dbReference>
<keyword evidence="5" id="KW-0770">Synapse</keyword>
<feature type="chain" id="PRO_5044519752" evidence="14">
    <location>
        <begin position="21"/>
        <end position="428"/>
    </location>
</feature>
<dbReference type="GO" id="GO:0004888">
    <property type="term" value="F:transmembrane signaling receptor activity"/>
    <property type="evidence" value="ECO:0007669"/>
    <property type="project" value="InterPro"/>
</dbReference>
<dbReference type="KEGG" id="cvn:111126318"/>
<evidence type="ECO:0000256" key="4">
    <source>
        <dbReference type="ARBA" id="ARBA00022989"/>
    </source>
</evidence>
<proteinExistence type="inferred from homology"/>
<accession>A0A8B8DF36</accession>
<keyword evidence="2" id="KW-1003">Cell membrane</keyword>
<dbReference type="GO" id="GO:0022848">
    <property type="term" value="F:acetylcholine-gated monoatomic cation-selective channel activity"/>
    <property type="evidence" value="ECO:0007669"/>
    <property type="project" value="InterPro"/>
</dbReference>
<feature type="signal peptide" evidence="14">
    <location>
        <begin position="1"/>
        <end position="20"/>
    </location>
</feature>
<dbReference type="OrthoDB" id="6099057at2759"/>
<evidence type="ECO:0000256" key="11">
    <source>
        <dbReference type="ARBA" id="ARBA00023286"/>
    </source>
</evidence>
<dbReference type="PANTHER" id="PTHR18945">
    <property type="entry name" value="NEUROTRANSMITTER GATED ION CHANNEL"/>
    <property type="match status" value="1"/>
</dbReference>
<comment type="similarity">
    <text evidence="14">Belongs to the ligand-gated ion channel (TC 1.A.9) family.</text>
</comment>
<dbReference type="SUPFAM" id="SSF90112">
    <property type="entry name" value="Neurotransmitter-gated ion-channel transmembrane pore"/>
    <property type="match status" value="1"/>
</dbReference>
<feature type="transmembrane region" description="Helical" evidence="14">
    <location>
        <begin position="236"/>
        <end position="254"/>
    </location>
</feature>
<dbReference type="InterPro" id="IPR036719">
    <property type="entry name" value="Neuro-gated_channel_TM_sf"/>
</dbReference>
<sequence>MRTLLVILTFNLLSFKGTLGAFTTTHATNIHSAVLGASYNKYVRPSEVTNINIEFVLFSLNGLDMKNEIMTTSGWMVATWSDSRLTWTAASYGNIEYIYTKQDKIWRPELLIDNSVEGMTPLGDDELFFKIKDTGVVKWEPPSLYVTSCEIDVTYYPFDYQKCTIELISAMFTTDVLTLNKSKDTVNTEDYSENGEWILYSTSVEEKVLSENGENFSQLEFVLIFKRRPGYYLSNIIYPVILISLLANLAFLLPADSGERIGYVLTVLLALAVLLTLVGDSMPTTSKHTSILGMYISFVLLMSGLGIVFTILNLRLHLSPDQSDVPKWLQYFTHTVLLRVNCRRAKVKDKDMVKPIGDNLEIQDADEDVNSAKRPSSSPTNQSSEFPYQCSEVSAFLDFFIFSLFTIITVVVTVIFFIIIVVGDTPPV</sequence>
<dbReference type="InterPro" id="IPR006029">
    <property type="entry name" value="Neurotrans-gated_channel_TM"/>
</dbReference>
<evidence type="ECO:0000259" key="15">
    <source>
        <dbReference type="Pfam" id="PF02931"/>
    </source>
</evidence>
<keyword evidence="1 14" id="KW-0813">Transport</keyword>
<evidence type="ECO:0000259" key="16">
    <source>
        <dbReference type="Pfam" id="PF02932"/>
    </source>
</evidence>
<dbReference type="CDD" id="cd19051">
    <property type="entry name" value="LGIC_TM_cation"/>
    <property type="match status" value="1"/>
</dbReference>
<feature type="transmembrane region" description="Helical" evidence="14">
    <location>
        <begin position="399"/>
        <end position="422"/>
    </location>
</feature>
<dbReference type="Pfam" id="PF02931">
    <property type="entry name" value="Neur_chan_LBD"/>
    <property type="match status" value="1"/>
</dbReference>
<evidence type="ECO:0000256" key="1">
    <source>
        <dbReference type="ARBA" id="ARBA00022448"/>
    </source>
</evidence>
<dbReference type="InterPro" id="IPR006202">
    <property type="entry name" value="Neur_chan_lig-bd"/>
</dbReference>
<evidence type="ECO:0000313" key="19">
    <source>
        <dbReference type="RefSeq" id="XP_022326563.1"/>
    </source>
</evidence>
<keyword evidence="17" id="KW-1185">Reference proteome</keyword>
<dbReference type="RefSeq" id="XP_022326563.1">
    <property type="nucleotide sequence ID" value="XM_022470855.1"/>
</dbReference>
<evidence type="ECO:0000256" key="12">
    <source>
        <dbReference type="ARBA" id="ARBA00023303"/>
    </source>
</evidence>
<keyword evidence="12 14" id="KW-0407">Ion channel</keyword>
<keyword evidence="3 14" id="KW-0812">Transmembrane</keyword>
<dbReference type="Gene3D" id="1.20.58.390">
    <property type="entry name" value="Neurotransmitter-gated ion-channel transmembrane domain"/>
    <property type="match status" value="1"/>
</dbReference>
<keyword evidence="9" id="KW-0675">Receptor</keyword>
<dbReference type="Pfam" id="PF02932">
    <property type="entry name" value="Neur_chan_memb"/>
    <property type="match status" value="1"/>
</dbReference>
<dbReference type="Gene3D" id="2.70.170.10">
    <property type="entry name" value="Neurotransmitter-gated ion-channel ligand-binding domain"/>
    <property type="match status" value="1"/>
</dbReference>
<keyword evidence="8" id="KW-1015">Disulfide bond</keyword>
<evidence type="ECO:0000256" key="2">
    <source>
        <dbReference type="ARBA" id="ARBA00022475"/>
    </source>
</evidence>
<dbReference type="PRINTS" id="PR00252">
    <property type="entry name" value="NRIONCHANNEL"/>
</dbReference>
<reference evidence="18 19" key="1">
    <citation type="submission" date="2025-04" db="UniProtKB">
        <authorList>
            <consortium name="RefSeq"/>
        </authorList>
    </citation>
    <scope>IDENTIFICATION</scope>
    <source>
        <tissue evidence="18 19">Whole sample</tissue>
    </source>
</reference>
<dbReference type="InterPro" id="IPR018000">
    <property type="entry name" value="Neurotransmitter_ion_chnl_CS"/>
</dbReference>
<keyword evidence="11" id="KW-1071">Ligand-gated ion channel</keyword>
<evidence type="ECO:0000313" key="17">
    <source>
        <dbReference type="Proteomes" id="UP000694844"/>
    </source>
</evidence>
<evidence type="ECO:0000256" key="10">
    <source>
        <dbReference type="ARBA" id="ARBA00023180"/>
    </source>
</evidence>
<dbReference type="GeneID" id="111126318"/>
<organism evidence="17 19">
    <name type="scientific">Crassostrea virginica</name>
    <name type="common">Eastern oyster</name>
    <dbReference type="NCBI Taxonomy" id="6565"/>
    <lineage>
        <taxon>Eukaryota</taxon>
        <taxon>Metazoa</taxon>
        <taxon>Spiralia</taxon>
        <taxon>Lophotrochozoa</taxon>
        <taxon>Mollusca</taxon>
        <taxon>Bivalvia</taxon>
        <taxon>Autobranchia</taxon>
        <taxon>Pteriomorphia</taxon>
        <taxon>Ostreida</taxon>
        <taxon>Ostreoidea</taxon>
        <taxon>Ostreidae</taxon>
        <taxon>Crassostrea</taxon>
    </lineage>
</organism>
<dbReference type="Proteomes" id="UP000694844">
    <property type="component" value="Chromosome 3"/>
</dbReference>
<dbReference type="CDD" id="cd18989">
    <property type="entry name" value="LGIC_ECD_cation"/>
    <property type="match status" value="1"/>
</dbReference>
<dbReference type="InterPro" id="IPR006201">
    <property type="entry name" value="Neur_channel"/>
</dbReference>
<dbReference type="InterPro" id="IPR002394">
    <property type="entry name" value="Nicotinic_acetylcholine_rcpt"/>
</dbReference>
<evidence type="ECO:0000256" key="13">
    <source>
        <dbReference type="ARBA" id="ARBA00034099"/>
    </source>
</evidence>